<protein>
    <submittedName>
        <fullName evidence="2">Uncharacterized protein</fullName>
    </submittedName>
</protein>
<accession>A0A9R1VIT7</accession>
<dbReference type="AlphaFoldDB" id="A0A9R1VIT7"/>
<evidence type="ECO:0000256" key="1">
    <source>
        <dbReference type="SAM" id="MobiDB-lite"/>
    </source>
</evidence>
<comment type="caution">
    <text evidence="2">The sequence shown here is derived from an EMBL/GenBank/DDBJ whole genome shotgun (WGS) entry which is preliminary data.</text>
</comment>
<evidence type="ECO:0000313" key="2">
    <source>
        <dbReference type="EMBL" id="KAJ0205466.1"/>
    </source>
</evidence>
<evidence type="ECO:0000313" key="3">
    <source>
        <dbReference type="Proteomes" id="UP000235145"/>
    </source>
</evidence>
<proteinExistence type="predicted"/>
<name>A0A9R1VIT7_LACSA</name>
<dbReference type="EMBL" id="NBSK02000005">
    <property type="protein sequence ID" value="KAJ0205466.1"/>
    <property type="molecule type" value="Genomic_DNA"/>
</dbReference>
<sequence length="98" mass="9633">MLLKEFELELEKESVRKLNQISYAEMELELIPESVLFAINEIGIHCQLVATATTVMVLVVAGAAGGGGGHGSGDGDSVGSGGGGSVISGGGGDGGGDG</sequence>
<dbReference type="Proteomes" id="UP000235145">
    <property type="component" value="Unassembled WGS sequence"/>
</dbReference>
<keyword evidence="3" id="KW-1185">Reference proteome</keyword>
<gene>
    <name evidence="2" type="ORF">LSAT_V11C500295350</name>
</gene>
<organism evidence="2 3">
    <name type="scientific">Lactuca sativa</name>
    <name type="common">Garden lettuce</name>
    <dbReference type="NCBI Taxonomy" id="4236"/>
    <lineage>
        <taxon>Eukaryota</taxon>
        <taxon>Viridiplantae</taxon>
        <taxon>Streptophyta</taxon>
        <taxon>Embryophyta</taxon>
        <taxon>Tracheophyta</taxon>
        <taxon>Spermatophyta</taxon>
        <taxon>Magnoliopsida</taxon>
        <taxon>eudicotyledons</taxon>
        <taxon>Gunneridae</taxon>
        <taxon>Pentapetalae</taxon>
        <taxon>asterids</taxon>
        <taxon>campanulids</taxon>
        <taxon>Asterales</taxon>
        <taxon>Asteraceae</taxon>
        <taxon>Cichorioideae</taxon>
        <taxon>Cichorieae</taxon>
        <taxon>Lactucinae</taxon>
        <taxon>Lactuca</taxon>
    </lineage>
</organism>
<reference evidence="2 3" key="1">
    <citation type="journal article" date="2017" name="Nat. Commun.">
        <title>Genome assembly with in vitro proximity ligation data and whole-genome triplication in lettuce.</title>
        <authorList>
            <person name="Reyes-Chin-Wo S."/>
            <person name="Wang Z."/>
            <person name="Yang X."/>
            <person name="Kozik A."/>
            <person name="Arikit S."/>
            <person name="Song C."/>
            <person name="Xia L."/>
            <person name="Froenicke L."/>
            <person name="Lavelle D.O."/>
            <person name="Truco M.J."/>
            <person name="Xia R."/>
            <person name="Zhu S."/>
            <person name="Xu C."/>
            <person name="Xu H."/>
            <person name="Xu X."/>
            <person name="Cox K."/>
            <person name="Korf I."/>
            <person name="Meyers B.C."/>
            <person name="Michelmore R.W."/>
        </authorList>
    </citation>
    <scope>NUCLEOTIDE SEQUENCE [LARGE SCALE GENOMIC DNA]</scope>
    <source>
        <strain evidence="3">cv. Salinas</strain>
        <tissue evidence="2">Seedlings</tissue>
    </source>
</reference>
<feature type="region of interest" description="Disordered" evidence="1">
    <location>
        <begin position="67"/>
        <end position="98"/>
    </location>
</feature>